<feature type="domain" description="UBL3-like ubiquitin" evidence="1">
    <location>
        <begin position="64"/>
        <end position="174"/>
    </location>
</feature>
<sequence length="201" mass="22784">LTPNKKHQPSTSIEERSTRRRRVSELLRLIVCYAKLKGSGFRSARVPECHVATWKQSVEMPEEDLVDIKFRLYDGSDIGPFSYSSASTVDMLKQRVVSDWPKVLIFLRCPFDFCIGKTMTPKTANEVKLMSFGKILENNKTVGQCKLPFGDVGGGVIIMHVVVQPAIEKAKTVYKITMCQGKEKQRVQKPVENKEISEIVY</sequence>
<dbReference type="PANTHER" id="PTHR13169:SF3">
    <property type="entry name" value="MEMBRANE-ANCHORED UBIQUITIN-FOLD PROTEIN 3"/>
    <property type="match status" value="1"/>
</dbReference>
<dbReference type="PANTHER" id="PTHR13169">
    <property type="entry name" value="UBIQUITIN-LIKE PROTEIN 3 HCG-1 PROTEIN"/>
    <property type="match status" value="1"/>
</dbReference>
<gene>
    <name evidence="2" type="ORF">Prudu_014568</name>
</gene>
<dbReference type="Gene3D" id="3.10.20.90">
    <property type="entry name" value="Phosphatidylinositol 3-kinase Catalytic Subunit, Chain A, domain 1"/>
    <property type="match status" value="1"/>
</dbReference>
<dbReference type="InterPro" id="IPR040015">
    <property type="entry name" value="UBL3-like"/>
</dbReference>
<evidence type="ECO:0000313" key="2">
    <source>
        <dbReference type="EMBL" id="BBH03639.1"/>
    </source>
</evidence>
<dbReference type="SUPFAM" id="SSF54236">
    <property type="entry name" value="Ubiquitin-like"/>
    <property type="match status" value="1"/>
</dbReference>
<dbReference type="AlphaFoldDB" id="A0A4Y1RH45"/>
<dbReference type="EMBL" id="AP019301">
    <property type="protein sequence ID" value="BBH03639.1"/>
    <property type="molecule type" value="Genomic_DNA"/>
</dbReference>
<protein>
    <submittedName>
        <fullName evidence="2">Ubiquitin family protein</fullName>
    </submittedName>
</protein>
<organism evidence="2">
    <name type="scientific">Prunus dulcis</name>
    <name type="common">Almond</name>
    <name type="synonym">Amygdalus dulcis</name>
    <dbReference type="NCBI Taxonomy" id="3755"/>
    <lineage>
        <taxon>Eukaryota</taxon>
        <taxon>Viridiplantae</taxon>
        <taxon>Streptophyta</taxon>
        <taxon>Embryophyta</taxon>
        <taxon>Tracheophyta</taxon>
        <taxon>Spermatophyta</taxon>
        <taxon>Magnoliopsida</taxon>
        <taxon>eudicotyledons</taxon>
        <taxon>Gunneridae</taxon>
        <taxon>Pentapetalae</taxon>
        <taxon>rosids</taxon>
        <taxon>fabids</taxon>
        <taxon>Rosales</taxon>
        <taxon>Rosaceae</taxon>
        <taxon>Amygdaloideae</taxon>
        <taxon>Amygdaleae</taxon>
        <taxon>Prunus</taxon>
    </lineage>
</organism>
<dbReference type="InterPro" id="IPR029071">
    <property type="entry name" value="Ubiquitin-like_domsf"/>
</dbReference>
<evidence type="ECO:0000259" key="1">
    <source>
        <dbReference type="Pfam" id="PF13881"/>
    </source>
</evidence>
<accession>A0A4Y1RH45</accession>
<dbReference type="InterPro" id="IPR039540">
    <property type="entry name" value="UBL3-like_ubiquitin_dom"/>
</dbReference>
<feature type="non-terminal residue" evidence="2">
    <location>
        <position position="1"/>
    </location>
</feature>
<dbReference type="CDD" id="cd01814">
    <property type="entry name" value="Ubl_MUBs_plant"/>
    <property type="match status" value="1"/>
</dbReference>
<dbReference type="Pfam" id="PF13881">
    <property type="entry name" value="Rad60-SLD_2"/>
    <property type="match status" value="1"/>
</dbReference>
<name>A0A4Y1RH45_PRUDU</name>
<reference evidence="2" key="1">
    <citation type="journal article" date="2019" name="Science">
        <title>Mutation of a bHLH transcription factor allowed almond domestication.</title>
        <authorList>
            <person name="Sanchez-Perez R."/>
            <person name="Pavan S."/>
            <person name="Mazzeo R."/>
            <person name="Moldovan C."/>
            <person name="Aiese Cigliano R."/>
            <person name="Del Cueto J."/>
            <person name="Ricciardi F."/>
            <person name="Lotti C."/>
            <person name="Ricciardi L."/>
            <person name="Dicenta F."/>
            <person name="Lopez-Marques R.L."/>
            <person name="Lindberg Moller B."/>
        </authorList>
    </citation>
    <scope>NUCLEOTIDE SEQUENCE</scope>
</reference>
<proteinExistence type="predicted"/>